<evidence type="ECO:0000256" key="1">
    <source>
        <dbReference type="SAM" id="MobiDB-lite"/>
    </source>
</evidence>
<accession>A0A5A7QBW2</accession>
<organism evidence="2 3">
    <name type="scientific">Striga asiatica</name>
    <name type="common">Asiatic witchweed</name>
    <name type="synonym">Buchnera asiatica</name>
    <dbReference type="NCBI Taxonomy" id="4170"/>
    <lineage>
        <taxon>Eukaryota</taxon>
        <taxon>Viridiplantae</taxon>
        <taxon>Streptophyta</taxon>
        <taxon>Embryophyta</taxon>
        <taxon>Tracheophyta</taxon>
        <taxon>Spermatophyta</taxon>
        <taxon>Magnoliopsida</taxon>
        <taxon>eudicotyledons</taxon>
        <taxon>Gunneridae</taxon>
        <taxon>Pentapetalae</taxon>
        <taxon>asterids</taxon>
        <taxon>lamiids</taxon>
        <taxon>Lamiales</taxon>
        <taxon>Orobanchaceae</taxon>
        <taxon>Buchnereae</taxon>
        <taxon>Striga</taxon>
    </lineage>
</organism>
<dbReference type="AlphaFoldDB" id="A0A5A7QBW2"/>
<dbReference type="Proteomes" id="UP000325081">
    <property type="component" value="Unassembled WGS sequence"/>
</dbReference>
<dbReference type="EMBL" id="BKCP01006427">
    <property type="protein sequence ID" value="GER42700.1"/>
    <property type="molecule type" value="Genomic_DNA"/>
</dbReference>
<dbReference type="OrthoDB" id="1901794at2759"/>
<feature type="compositionally biased region" description="Basic and acidic residues" evidence="1">
    <location>
        <begin position="134"/>
        <end position="155"/>
    </location>
</feature>
<name>A0A5A7QBW2_STRAF</name>
<proteinExistence type="predicted"/>
<feature type="region of interest" description="Disordered" evidence="1">
    <location>
        <begin position="1"/>
        <end position="21"/>
    </location>
</feature>
<evidence type="ECO:0000313" key="2">
    <source>
        <dbReference type="EMBL" id="GER42700.1"/>
    </source>
</evidence>
<comment type="caution">
    <text evidence="2">The sequence shown here is derived from an EMBL/GenBank/DDBJ whole genome shotgun (WGS) entry which is preliminary data.</text>
</comment>
<sequence length="166" mass="18268">MAATTVSPSSSSPRGDDDRHIPTALALPAATAVVATASCRFPPPCWSPNETTALIDAYRDKWYSLQCSNLRANHWYSLRRSNLRCAAPARPRRPPPVPSQDGEAPQAGMDAMEKGFGGDPSSSSSDGEEDEDDDGRRNTIKRINDLYNHDHKQKDYSQPLDQEDPK</sequence>
<gene>
    <name evidence="2" type="ORF">STAS_19510</name>
</gene>
<keyword evidence="3" id="KW-1185">Reference proteome</keyword>
<protein>
    <submittedName>
        <fullName evidence="2">Sequence-specific DNA binding transcription factors</fullName>
    </submittedName>
</protein>
<reference evidence="3" key="1">
    <citation type="journal article" date="2019" name="Curr. Biol.">
        <title>Genome Sequence of Striga asiatica Provides Insight into the Evolution of Plant Parasitism.</title>
        <authorList>
            <person name="Yoshida S."/>
            <person name="Kim S."/>
            <person name="Wafula E.K."/>
            <person name="Tanskanen J."/>
            <person name="Kim Y.M."/>
            <person name="Honaas L."/>
            <person name="Yang Z."/>
            <person name="Spallek T."/>
            <person name="Conn C.E."/>
            <person name="Ichihashi Y."/>
            <person name="Cheong K."/>
            <person name="Cui S."/>
            <person name="Der J.P."/>
            <person name="Gundlach H."/>
            <person name="Jiao Y."/>
            <person name="Hori C."/>
            <person name="Ishida J.K."/>
            <person name="Kasahara H."/>
            <person name="Kiba T."/>
            <person name="Kim M.S."/>
            <person name="Koo N."/>
            <person name="Laohavisit A."/>
            <person name="Lee Y.H."/>
            <person name="Lumba S."/>
            <person name="McCourt P."/>
            <person name="Mortimer J.C."/>
            <person name="Mutuku J.M."/>
            <person name="Nomura T."/>
            <person name="Sasaki-Sekimoto Y."/>
            <person name="Seto Y."/>
            <person name="Wang Y."/>
            <person name="Wakatake T."/>
            <person name="Sakakibara H."/>
            <person name="Demura T."/>
            <person name="Yamaguchi S."/>
            <person name="Yoneyama K."/>
            <person name="Manabe R.I."/>
            <person name="Nelson D.C."/>
            <person name="Schulman A.H."/>
            <person name="Timko M.P."/>
            <person name="dePamphilis C.W."/>
            <person name="Choi D."/>
            <person name="Shirasu K."/>
        </authorList>
    </citation>
    <scope>NUCLEOTIDE SEQUENCE [LARGE SCALE GENOMIC DNA]</scope>
    <source>
        <strain evidence="3">cv. UVA1</strain>
    </source>
</reference>
<evidence type="ECO:0000313" key="3">
    <source>
        <dbReference type="Proteomes" id="UP000325081"/>
    </source>
</evidence>
<feature type="region of interest" description="Disordered" evidence="1">
    <location>
        <begin position="87"/>
        <end position="166"/>
    </location>
</feature>